<dbReference type="AlphaFoldDB" id="A0A446BXN2"/>
<feature type="region of interest" description="Disordered" evidence="1">
    <location>
        <begin position="45"/>
        <end position="94"/>
    </location>
</feature>
<protein>
    <submittedName>
        <fullName evidence="4">F9f774c2-8855-4883-9568-d495fe4a453f</fullName>
    </submittedName>
</protein>
<keyword evidence="2" id="KW-1133">Transmembrane helix</keyword>
<evidence type="ECO:0000256" key="3">
    <source>
        <dbReference type="SAM" id="SignalP"/>
    </source>
</evidence>
<feature type="chain" id="PRO_5019588533" evidence="3">
    <location>
        <begin position="22"/>
        <end position="94"/>
    </location>
</feature>
<reference evidence="4 5" key="1">
    <citation type="submission" date="2018-04" db="EMBL/GenBank/DDBJ databases">
        <authorList>
            <person name="Huttner S."/>
            <person name="Dainat J."/>
        </authorList>
    </citation>
    <scope>NUCLEOTIDE SEQUENCE [LARGE SCALE GENOMIC DNA]</scope>
</reference>
<evidence type="ECO:0000256" key="2">
    <source>
        <dbReference type="SAM" id="Phobius"/>
    </source>
</evidence>
<organism evidence="4 5">
    <name type="scientific">Thermothielavioides terrestris</name>
    <dbReference type="NCBI Taxonomy" id="2587410"/>
    <lineage>
        <taxon>Eukaryota</taxon>
        <taxon>Fungi</taxon>
        <taxon>Dikarya</taxon>
        <taxon>Ascomycota</taxon>
        <taxon>Pezizomycotina</taxon>
        <taxon>Sordariomycetes</taxon>
        <taxon>Sordariomycetidae</taxon>
        <taxon>Sordariales</taxon>
        <taxon>Chaetomiaceae</taxon>
        <taxon>Thermothielavioides</taxon>
    </lineage>
</organism>
<sequence length="94" mass="8969">MPIPAMSVLPMLLLAVLLVAAVLMLMIAPMMVLVPTADNRLAGLARGEPAHDGAEHAGAEARRGGGEGGCEEGSGTGTGPGPAAPEASGGGGGG</sequence>
<dbReference type="Proteomes" id="UP000289323">
    <property type="component" value="Unassembled WGS sequence"/>
</dbReference>
<keyword evidence="3" id="KW-0732">Signal</keyword>
<name>A0A446BXN2_9PEZI</name>
<feature type="transmembrane region" description="Helical" evidence="2">
    <location>
        <begin position="12"/>
        <end position="34"/>
    </location>
</feature>
<evidence type="ECO:0000313" key="4">
    <source>
        <dbReference type="EMBL" id="SPQ27255.1"/>
    </source>
</evidence>
<keyword evidence="2" id="KW-0812">Transmembrane</keyword>
<feature type="signal peptide" evidence="3">
    <location>
        <begin position="1"/>
        <end position="21"/>
    </location>
</feature>
<evidence type="ECO:0000313" key="5">
    <source>
        <dbReference type="Proteomes" id="UP000289323"/>
    </source>
</evidence>
<keyword evidence="2" id="KW-0472">Membrane</keyword>
<dbReference type="EMBL" id="OUUZ01000019">
    <property type="protein sequence ID" value="SPQ27255.1"/>
    <property type="molecule type" value="Genomic_DNA"/>
</dbReference>
<evidence type="ECO:0000256" key="1">
    <source>
        <dbReference type="SAM" id="MobiDB-lite"/>
    </source>
</evidence>
<gene>
    <name evidence="4" type="ORF">TT172_LOCUS9674</name>
</gene>
<feature type="compositionally biased region" description="Gly residues" evidence="1">
    <location>
        <begin position="66"/>
        <end position="80"/>
    </location>
</feature>
<accession>A0A446BXN2</accession>
<proteinExistence type="predicted"/>
<feature type="compositionally biased region" description="Basic and acidic residues" evidence="1">
    <location>
        <begin position="48"/>
        <end position="65"/>
    </location>
</feature>